<dbReference type="Proteomes" id="UP000561459">
    <property type="component" value="Unassembled WGS sequence"/>
</dbReference>
<dbReference type="GO" id="GO:0016758">
    <property type="term" value="F:hexosyltransferase activity"/>
    <property type="evidence" value="ECO:0007669"/>
    <property type="project" value="InterPro"/>
</dbReference>
<gene>
    <name evidence="9" type="ORF">GGR39_000812</name>
</gene>
<keyword evidence="5 8" id="KW-1133">Transmembrane helix</keyword>
<keyword evidence="4 8" id="KW-0812">Transmembrane</keyword>
<dbReference type="InterPro" id="IPR018584">
    <property type="entry name" value="GT87"/>
</dbReference>
<feature type="transmembrane region" description="Helical" evidence="8">
    <location>
        <begin position="154"/>
        <end position="171"/>
    </location>
</feature>
<evidence type="ECO:0000256" key="8">
    <source>
        <dbReference type="SAM" id="Phobius"/>
    </source>
</evidence>
<evidence type="ECO:0000313" key="10">
    <source>
        <dbReference type="Proteomes" id="UP000561459"/>
    </source>
</evidence>
<dbReference type="Pfam" id="PF09594">
    <property type="entry name" value="GT87"/>
    <property type="match status" value="1"/>
</dbReference>
<feature type="transmembrane region" description="Helical" evidence="8">
    <location>
        <begin position="132"/>
        <end position="148"/>
    </location>
</feature>
<protein>
    <recommendedName>
        <fullName evidence="11">DUF2029 domain-containing protein</fullName>
    </recommendedName>
</protein>
<dbReference type="EMBL" id="JACIDY010000002">
    <property type="protein sequence ID" value="MBB3939172.1"/>
    <property type="molecule type" value="Genomic_DNA"/>
</dbReference>
<evidence type="ECO:0008006" key="11">
    <source>
        <dbReference type="Google" id="ProtNLM"/>
    </source>
</evidence>
<feature type="transmembrane region" description="Helical" evidence="8">
    <location>
        <begin position="245"/>
        <end position="263"/>
    </location>
</feature>
<feature type="transmembrane region" description="Helical" evidence="8">
    <location>
        <begin position="178"/>
        <end position="199"/>
    </location>
</feature>
<accession>A0A7W6BYH3</accession>
<feature type="transmembrane region" description="Helical" evidence="8">
    <location>
        <begin position="381"/>
        <end position="401"/>
    </location>
</feature>
<keyword evidence="3" id="KW-0808">Transferase</keyword>
<comment type="caution">
    <text evidence="9">The sequence shown here is derived from an EMBL/GenBank/DDBJ whole genome shotgun (WGS) entry which is preliminary data.</text>
</comment>
<feature type="transmembrane region" description="Helical" evidence="8">
    <location>
        <begin position="341"/>
        <end position="361"/>
    </location>
</feature>
<name>A0A7W6BYH3_9SPHN</name>
<evidence type="ECO:0000256" key="5">
    <source>
        <dbReference type="ARBA" id="ARBA00022989"/>
    </source>
</evidence>
<keyword evidence="6 8" id="KW-0472">Membrane</keyword>
<evidence type="ECO:0000256" key="7">
    <source>
        <dbReference type="ARBA" id="ARBA00024033"/>
    </source>
</evidence>
<feature type="transmembrane region" description="Helical" evidence="8">
    <location>
        <begin position="100"/>
        <end position="125"/>
    </location>
</feature>
<feature type="transmembrane region" description="Helical" evidence="8">
    <location>
        <begin position="269"/>
        <end position="290"/>
    </location>
</feature>
<feature type="transmembrane region" description="Helical" evidence="8">
    <location>
        <begin position="205"/>
        <end position="233"/>
    </location>
</feature>
<comment type="subcellular location">
    <subcellularLocation>
        <location evidence="1">Cell membrane</location>
        <topology evidence="1">Multi-pass membrane protein</topology>
    </subcellularLocation>
</comment>
<evidence type="ECO:0000256" key="3">
    <source>
        <dbReference type="ARBA" id="ARBA00022679"/>
    </source>
</evidence>
<dbReference type="AlphaFoldDB" id="A0A7W6BYH3"/>
<comment type="similarity">
    <text evidence="7">Belongs to the glycosyltransferase 87 family.</text>
</comment>
<dbReference type="GO" id="GO:0005886">
    <property type="term" value="C:plasma membrane"/>
    <property type="evidence" value="ECO:0007669"/>
    <property type="project" value="UniProtKB-SubCell"/>
</dbReference>
<evidence type="ECO:0000256" key="1">
    <source>
        <dbReference type="ARBA" id="ARBA00004651"/>
    </source>
</evidence>
<evidence type="ECO:0000256" key="2">
    <source>
        <dbReference type="ARBA" id="ARBA00022475"/>
    </source>
</evidence>
<organism evidence="9 10">
    <name type="scientific">Novosphingobium fluoreni</name>
    <dbReference type="NCBI Taxonomy" id="1391222"/>
    <lineage>
        <taxon>Bacteria</taxon>
        <taxon>Pseudomonadati</taxon>
        <taxon>Pseudomonadota</taxon>
        <taxon>Alphaproteobacteria</taxon>
        <taxon>Sphingomonadales</taxon>
        <taxon>Sphingomonadaceae</taxon>
        <taxon>Novosphingobium</taxon>
    </lineage>
</organism>
<keyword evidence="2" id="KW-1003">Cell membrane</keyword>
<reference evidence="9 10" key="1">
    <citation type="submission" date="2020-08" db="EMBL/GenBank/DDBJ databases">
        <title>Genomic Encyclopedia of Type Strains, Phase IV (KMG-IV): sequencing the most valuable type-strain genomes for metagenomic binning, comparative biology and taxonomic classification.</title>
        <authorList>
            <person name="Goeker M."/>
        </authorList>
    </citation>
    <scope>NUCLEOTIDE SEQUENCE [LARGE SCALE GENOMIC DNA]</scope>
    <source>
        <strain evidence="9 10">DSM 27568</strain>
    </source>
</reference>
<dbReference type="RefSeq" id="WP_183616003.1">
    <property type="nucleotide sequence ID" value="NZ_JACIDY010000002.1"/>
</dbReference>
<evidence type="ECO:0000313" key="9">
    <source>
        <dbReference type="EMBL" id="MBB3939172.1"/>
    </source>
</evidence>
<evidence type="ECO:0000256" key="4">
    <source>
        <dbReference type="ARBA" id="ARBA00022692"/>
    </source>
</evidence>
<proteinExistence type="inferred from homology"/>
<evidence type="ECO:0000256" key="6">
    <source>
        <dbReference type="ARBA" id="ARBA00023136"/>
    </source>
</evidence>
<keyword evidence="10" id="KW-1185">Reference proteome</keyword>
<sequence>MMTIAISLARRRSITSAILITAVILIGVSAIRFSQPAFVGVPKVLTDFDAFHIAGRLAAAGRLDDAYDADTFLIEQLKVSGIESFMPWTYPPPFVAVVQALSYLPIGLSYALFTGLSFAFYLLVLRRIAGDYLPGVLIAIAPILVINLRTGQNGFLIAGLIGAFLLALMSAREKRAGALLGMLMIKPHLAVSMGLMALWQRSVELLAIAVAVVVALIGAASWLYGFAVWTAFATALRQATGFLELGYYPLFRMSSVYATLFSLGAGPRIAIVGQALCAIAALAVFVLALVKGTTARYRSALACAVAVMVSPYCYDYDLTILGLALAFIIPDILSRSADREVGMVMALSWFVGGYGLVAKILMENVLHLGENGAVLPAQAMAPALIAPALLILCCWMALILLRNPLNVSTR</sequence>